<evidence type="ECO:0000313" key="11">
    <source>
        <dbReference type="EMBL" id="QTR02995.1"/>
    </source>
</evidence>
<reference evidence="10 13" key="1">
    <citation type="submission" date="2021-01" db="EMBL/GenBank/DDBJ databases">
        <title>Sequencing the genomes of 1000 actinobacteria strains.</title>
        <authorList>
            <person name="Klenk H.-P."/>
        </authorList>
    </citation>
    <scope>NUCLEOTIDE SEQUENCE [LARGE SCALE GENOMIC DNA]</scope>
    <source>
        <strain evidence="10 13">DSM 44581</strain>
    </source>
</reference>
<dbReference type="GO" id="GO:0008800">
    <property type="term" value="F:beta-lactamase activity"/>
    <property type="evidence" value="ECO:0007669"/>
    <property type="project" value="UniProtKB-UniRule"/>
</dbReference>
<dbReference type="SUPFAM" id="SSF56601">
    <property type="entry name" value="beta-lactamase/transpeptidase-like"/>
    <property type="match status" value="1"/>
</dbReference>
<feature type="region of interest" description="Disordered" evidence="7">
    <location>
        <begin position="908"/>
        <end position="928"/>
    </location>
</feature>
<dbReference type="InterPro" id="IPR050515">
    <property type="entry name" value="Beta-lactam/transpept"/>
</dbReference>
<dbReference type="GO" id="GO:0046677">
    <property type="term" value="P:response to antibiotic"/>
    <property type="evidence" value="ECO:0007669"/>
    <property type="project" value="UniProtKB-UniRule"/>
</dbReference>
<evidence type="ECO:0000256" key="6">
    <source>
        <dbReference type="RuleBase" id="RU361140"/>
    </source>
</evidence>
<feature type="transmembrane region" description="Helical" evidence="8">
    <location>
        <begin position="207"/>
        <end position="224"/>
    </location>
</feature>
<feature type="transmembrane region" description="Helical" evidence="8">
    <location>
        <begin position="94"/>
        <end position="112"/>
    </location>
</feature>
<keyword evidence="2 8" id="KW-0812">Transmembrane</keyword>
<feature type="transmembrane region" description="Helical" evidence="8">
    <location>
        <begin position="515"/>
        <end position="534"/>
    </location>
</feature>
<evidence type="ECO:0000256" key="3">
    <source>
        <dbReference type="ARBA" id="ARBA00022960"/>
    </source>
</evidence>
<proteinExistence type="inferred from homology"/>
<feature type="transmembrane region" description="Helical" evidence="8">
    <location>
        <begin position="124"/>
        <end position="151"/>
    </location>
</feature>
<organism evidence="11 12">
    <name type="scientific">Saccharothrix algeriensis</name>
    <dbReference type="NCBI Taxonomy" id="173560"/>
    <lineage>
        <taxon>Bacteria</taxon>
        <taxon>Bacillati</taxon>
        <taxon>Actinomycetota</taxon>
        <taxon>Actinomycetes</taxon>
        <taxon>Pseudonocardiales</taxon>
        <taxon>Pseudonocardiaceae</taxon>
        <taxon>Saccharothrix</taxon>
    </lineage>
</organism>
<comment type="similarity">
    <text evidence="6">Belongs to the class-A beta-lactamase family.</text>
</comment>
<feature type="domain" description="Penicillin-binding protein transpeptidase" evidence="9">
    <location>
        <begin position="854"/>
        <end position="1167"/>
    </location>
</feature>
<dbReference type="EMBL" id="CP072788">
    <property type="protein sequence ID" value="QTR02995.1"/>
    <property type="molecule type" value="Genomic_DNA"/>
</dbReference>
<feature type="transmembrane region" description="Helical" evidence="8">
    <location>
        <begin position="314"/>
        <end position="330"/>
    </location>
</feature>
<keyword evidence="6" id="KW-0378">Hydrolase</keyword>
<gene>
    <name evidence="11" type="ORF">J7S33_29055</name>
    <name evidence="10" type="ORF">JOE68_005571</name>
</gene>
<evidence type="ECO:0000256" key="8">
    <source>
        <dbReference type="SAM" id="Phobius"/>
    </source>
</evidence>
<dbReference type="EMBL" id="JAFBCL010000001">
    <property type="protein sequence ID" value="MBM7814706.1"/>
    <property type="molecule type" value="Genomic_DNA"/>
</dbReference>
<keyword evidence="10" id="KW-0131">Cell cycle</keyword>
<name>A0A8T8HWM4_9PSEU</name>
<feature type="transmembrane region" description="Helical" evidence="8">
    <location>
        <begin position="171"/>
        <end position="187"/>
    </location>
</feature>
<dbReference type="RefSeq" id="WP_204845318.1">
    <property type="nucleotide sequence ID" value="NZ_JAFBCL010000001.1"/>
</dbReference>
<dbReference type="GO" id="GO:0005886">
    <property type="term" value="C:plasma membrane"/>
    <property type="evidence" value="ECO:0007669"/>
    <property type="project" value="TreeGrafter"/>
</dbReference>
<evidence type="ECO:0000259" key="9">
    <source>
        <dbReference type="Pfam" id="PF00905"/>
    </source>
</evidence>
<keyword evidence="4 8" id="KW-1133">Transmembrane helix</keyword>
<evidence type="ECO:0000313" key="12">
    <source>
        <dbReference type="Proteomes" id="UP000671828"/>
    </source>
</evidence>
<dbReference type="Proteomes" id="UP001195724">
    <property type="component" value="Unassembled WGS sequence"/>
</dbReference>
<keyword evidence="13" id="KW-1185">Reference proteome</keyword>
<evidence type="ECO:0000256" key="5">
    <source>
        <dbReference type="ARBA" id="ARBA00023136"/>
    </source>
</evidence>
<dbReference type="GO" id="GO:0008360">
    <property type="term" value="P:regulation of cell shape"/>
    <property type="evidence" value="ECO:0007669"/>
    <property type="project" value="UniProtKB-KW"/>
</dbReference>
<evidence type="ECO:0000256" key="7">
    <source>
        <dbReference type="SAM" id="MobiDB-lite"/>
    </source>
</evidence>
<feature type="transmembrane region" description="Helical" evidence="8">
    <location>
        <begin position="291"/>
        <end position="308"/>
    </location>
</feature>
<feature type="transmembrane region" description="Helical" evidence="8">
    <location>
        <begin position="244"/>
        <end position="261"/>
    </location>
</feature>
<dbReference type="InterPro" id="IPR001182">
    <property type="entry name" value="FtsW/RodA"/>
</dbReference>
<dbReference type="Proteomes" id="UP000671828">
    <property type="component" value="Chromosome"/>
</dbReference>
<dbReference type="EC" id="3.5.2.6" evidence="6"/>
<dbReference type="PROSITE" id="PS00146">
    <property type="entry name" value="BETA_LACTAMASE_A"/>
    <property type="match status" value="1"/>
</dbReference>
<dbReference type="InterPro" id="IPR012338">
    <property type="entry name" value="Beta-lactam/transpept-like"/>
</dbReference>
<comment type="catalytic activity">
    <reaction evidence="6">
        <text>a beta-lactam + H2O = a substituted beta-amino acid</text>
        <dbReference type="Rhea" id="RHEA:20401"/>
        <dbReference type="ChEBI" id="CHEBI:15377"/>
        <dbReference type="ChEBI" id="CHEBI:35627"/>
        <dbReference type="ChEBI" id="CHEBI:140347"/>
        <dbReference type="EC" id="3.5.2.6"/>
    </reaction>
</comment>
<comment type="subcellular location">
    <subcellularLocation>
        <location evidence="1">Membrane</location>
        <topology evidence="1">Multi-pass membrane protein</topology>
    </subcellularLocation>
</comment>
<sequence length="1176" mass="123891">MGDDIVAVAALFFGGPTAWSRLLLLTGLVLALVNGFRFLVGRPKAAMAADGAPPAPRPEGPTAFLRGPDAAIWTPPALVLLGACVGVFRLTPWFLLCAAPPAALVVIAVRRLRAEHGRRGEDVVAGPALAVVLVTATLVLLGVVLTVRLVVAPDPEVGFKPSFTTGSLTEVAMSVGVPLAVLVALLFAERLPDAVRERVGKRRPTTLYALGVAGVAALFLAPLVDPLGSSDKLTFLRFATAEYGKVLYVWVLSVVLARYAIGFQVRPGRLFAHPGTWSVERTRRALGKSKHVAYTFLLFGLVGVAGLVKGDIGPTIPLFLATVAIVVFLLRLQVRSGARLVDTLDASRSLWLALGLVGLVALGVLQLDYVRTRQDAWRDPWSFNWSSGCTAPPEGVRPPQDVPPGWVACLKSLDADAAGKRSQVAQSMAAIADGGAWGRGLADTRVGHVPAGSTDFVLAVLWNKLGGLAVVLVTLLLALLAAALARVRAHLERFREARAEHLGGAAERQARAARLFAVGVAGMLLGQHLFVFLATLNVLPHSGITAPLLSRGGQSTLALAGAVLIAVWLLYRADRPLAPVPPAAARARADRAPALTGVRFPRTRRVVPLAFGAVAVVAALFATTITIAPYGRLPESRRFCLTQEARVDPERCSTDRTANRRTSVELRAGGQVLYTRDRARQEWVADGTPPLSLSDLAGLIRLDGHGGTLNTSLDGLIDGGSGTSLRERVLPSVDGPEPGYLDLTVVPRLQRAMTGALRSDAEGGGPLAGGLVVMDAGTGHVLAASSAPSALDWPGQPEVEQGGSEDFTANHPHYGTIENGVVDESGQGCESTDWDERCWRWSLDPRPATPNPAALAERERYAPGTPDEVLPSLDENRALERRYGLGSTFKVVVAAAFLKQPGRTARSLLPSPARITPPHGKPIENHERGAPCAGTVDGAITLKQALTVSCNTAFVAAALELGWPAIRDTAIELGFTDPTARGTDDAWLAGPPAGVASHVPPAVDVEGMDSLGNNTLGGGRVEGTPLALATAMTAVANGGRVVQPTIVAETCDPLGRDRRAYAGEQRQVLTPAQARELDDALSGVAEDDNGTAHRLEAQPNRALRVKTGTHEIHGEEETPPDGRFAKQVAWVVGALRTAAGPVTFAVAVETRDEGAGSRRAQWLAQQVIDEVVEVRG</sequence>
<protein>
    <recommendedName>
        <fullName evidence="6">Beta-lactamase</fullName>
        <ecNumber evidence="6">3.5.2.6</ecNumber>
    </recommendedName>
</protein>
<dbReference type="InterPro" id="IPR023650">
    <property type="entry name" value="Beta-lactam_class-A_AS"/>
</dbReference>
<dbReference type="AlphaFoldDB" id="A0A8T8HWM4"/>
<keyword evidence="3" id="KW-0133">Cell shape</keyword>
<feature type="transmembrane region" description="Helical" evidence="8">
    <location>
        <begin position="554"/>
        <end position="571"/>
    </location>
</feature>
<accession>A0A8T8HWM4</accession>
<keyword evidence="5 8" id="KW-0472">Membrane</keyword>
<evidence type="ECO:0000256" key="2">
    <source>
        <dbReference type="ARBA" id="ARBA00022692"/>
    </source>
</evidence>
<dbReference type="GO" id="GO:0051301">
    <property type="term" value="P:cell division"/>
    <property type="evidence" value="ECO:0007669"/>
    <property type="project" value="UniProtKB-KW"/>
</dbReference>
<reference evidence="11" key="2">
    <citation type="submission" date="2021-04" db="EMBL/GenBank/DDBJ databases">
        <title>Saccharothrix algeriensis WGS.</title>
        <authorList>
            <person name="Stuskova K."/>
            <person name="Hakalova E."/>
            <person name="Tebbal A.B."/>
            <person name="Eichmeier A."/>
        </authorList>
    </citation>
    <scope>NUCLEOTIDE SEQUENCE</scope>
    <source>
        <strain evidence="11">NRRL B-24137</strain>
    </source>
</reference>
<dbReference type="Pfam" id="PF00905">
    <property type="entry name" value="Transpeptidase"/>
    <property type="match status" value="1"/>
</dbReference>
<evidence type="ECO:0000313" key="10">
    <source>
        <dbReference type="EMBL" id="MBM7814706.1"/>
    </source>
</evidence>
<evidence type="ECO:0000313" key="13">
    <source>
        <dbReference type="Proteomes" id="UP001195724"/>
    </source>
</evidence>
<dbReference type="Pfam" id="PF01098">
    <property type="entry name" value="FTSW_RODA_SPOVE"/>
    <property type="match status" value="1"/>
</dbReference>
<feature type="transmembrane region" description="Helical" evidence="8">
    <location>
        <begin position="350"/>
        <end position="367"/>
    </location>
</feature>
<feature type="transmembrane region" description="Helical" evidence="8">
    <location>
        <begin position="609"/>
        <end position="631"/>
    </location>
</feature>
<keyword evidence="10" id="KW-0132">Cell division</keyword>
<dbReference type="Gene3D" id="3.40.710.10">
    <property type="entry name" value="DD-peptidase/beta-lactamase superfamily"/>
    <property type="match status" value="1"/>
</dbReference>
<dbReference type="GO" id="GO:0008658">
    <property type="term" value="F:penicillin binding"/>
    <property type="evidence" value="ECO:0007669"/>
    <property type="project" value="InterPro"/>
</dbReference>
<keyword evidence="6" id="KW-0046">Antibiotic resistance</keyword>
<dbReference type="PANTHER" id="PTHR30627">
    <property type="entry name" value="PEPTIDOGLYCAN D,D-TRANSPEPTIDASE"/>
    <property type="match status" value="1"/>
</dbReference>
<evidence type="ECO:0000256" key="4">
    <source>
        <dbReference type="ARBA" id="ARBA00022989"/>
    </source>
</evidence>
<feature type="transmembrane region" description="Helical" evidence="8">
    <location>
        <begin position="465"/>
        <end position="485"/>
    </location>
</feature>
<evidence type="ECO:0000256" key="1">
    <source>
        <dbReference type="ARBA" id="ARBA00004141"/>
    </source>
</evidence>
<dbReference type="InterPro" id="IPR001460">
    <property type="entry name" value="PCN-bd_Tpept"/>
</dbReference>
<dbReference type="GO" id="GO:0071555">
    <property type="term" value="P:cell wall organization"/>
    <property type="evidence" value="ECO:0007669"/>
    <property type="project" value="TreeGrafter"/>
</dbReference>
<dbReference type="PANTHER" id="PTHR30627:SF24">
    <property type="entry name" value="PENICILLIN-BINDING PROTEIN 4B"/>
    <property type="match status" value="1"/>
</dbReference>
<dbReference type="GO" id="GO:0071972">
    <property type="term" value="F:peptidoglycan L,D-transpeptidase activity"/>
    <property type="evidence" value="ECO:0007669"/>
    <property type="project" value="TreeGrafter"/>
</dbReference>